<keyword evidence="2" id="KW-0732">Signal</keyword>
<feature type="chain" id="PRO_5041368832" description="3-carboxymuconate cyclase" evidence="2">
    <location>
        <begin position="23"/>
        <end position="130"/>
    </location>
</feature>
<dbReference type="GO" id="GO:0017057">
    <property type="term" value="F:6-phosphogluconolactonase activity"/>
    <property type="evidence" value="ECO:0007669"/>
    <property type="project" value="TreeGrafter"/>
</dbReference>
<dbReference type="RefSeq" id="XP_049127907.1">
    <property type="nucleotide sequence ID" value="XM_049271950.1"/>
</dbReference>
<dbReference type="PANTHER" id="PTHR30344:SF1">
    <property type="entry name" value="6-PHOSPHOGLUCONOLACTONASE"/>
    <property type="match status" value="1"/>
</dbReference>
<feature type="signal peptide" evidence="2">
    <location>
        <begin position="1"/>
        <end position="22"/>
    </location>
</feature>
<dbReference type="PANTHER" id="PTHR30344">
    <property type="entry name" value="6-PHOSPHOGLUCONOLACTONASE-RELATED"/>
    <property type="match status" value="1"/>
</dbReference>
<dbReference type="InterPro" id="IPR050282">
    <property type="entry name" value="Cycloisomerase_2"/>
</dbReference>
<evidence type="ECO:0000256" key="1">
    <source>
        <dbReference type="ARBA" id="ARBA00005564"/>
    </source>
</evidence>
<dbReference type="Proteomes" id="UP001055115">
    <property type="component" value="Unassembled WGS sequence"/>
</dbReference>
<proteinExistence type="inferred from homology"/>
<evidence type="ECO:0000256" key="2">
    <source>
        <dbReference type="SAM" id="SignalP"/>
    </source>
</evidence>
<comment type="similarity">
    <text evidence="1">Belongs to the cycloisomerase 2 family.</text>
</comment>
<protein>
    <recommendedName>
        <fullName evidence="5">3-carboxymuconate cyclase</fullName>
    </recommendedName>
</protein>
<keyword evidence="4" id="KW-1185">Reference proteome</keyword>
<sequence length="130" mass="13432">MMRDLFAPAGFLPLLLSSPAAATLLYVSSYSGAITTLNLTLSGNNATQSTLRSISSSNGCAPSPSWLQLDQVNSRLYCTDEGLTTNVGTISSFTTGPDGVLQQLAKTETISGPVSAVIYGDKGRGLAVAQ</sequence>
<dbReference type="EMBL" id="BQXU01000013">
    <property type="protein sequence ID" value="GKT45557.1"/>
    <property type="molecule type" value="Genomic_DNA"/>
</dbReference>
<comment type="caution">
    <text evidence="3">The sequence shown here is derived from an EMBL/GenBank/DDBJ whole genome shotgun (WGS) entry which is preliminary data.</text>
</comment>
<dbReference type="InterPro" id="IPR015943">
    <property type="entry name" value="WD40/YVTN_repeat-like_dom_sf"/>
</dbReference>
<dbReference type="Pfam" id="PF10282">
    <property type="entry name" value="Lactonase"/>
    <property type="match status" value="1"/>
</dbReference>
<accession>A0AA37LBR1</accession>
<evidence type="ECO:0008006" key="5">
    <source>
        <dbReference type="Google" id="ProtNLM"/>
    </source>
</evidence>
<gene>
    <name evidence="3" type="ORF">ColSpa_05738</name>
</gene>
<name>A0AA37LBR1_9PEZI</name>
<evidence type="ECO:0000313" key="4">
    <source>
        <dbReference type="Proteomes" id="UP001055115"/>
    </source>
</evidence>
<evidence type="ECO:0000313" key="3">
    <source>
        <dbReference type="EMBL" id="GKT45557.1"/>
    </source>
</evidence>
<dbReference type="InterPro" id="IPR019405">
    <property type="entry name" value="Lactonase_7-beta_prop"/>
</dbReference>
<organism evidence="3 4">
    <name type="scientific">Colletotrichum spaethianum</name>
    <dbReference type="NCBI Taxonomy" id="700344"/>
    <lineage>
        <taxon>Eukaryota</taxon>
        <taxon>Fungi</taxon>
        <taxon>Dikarya</taxon>
        <taxon>Ascomycota</taxon>
        <taxon>Pezizomycotina</taxon>
        <taxon>Sordariomycetes</taxon>
        <taxon>Hypocreomycetidae</taxon>
        <taxon>Glomerellales</taxon>
        <taxon>Glomerellaceae</taxon>
        <taxon>Colletotrichum</taxon>
        <taxon>Colletotrichum spaethianum species complex</taxon>
    </lineage>
</organism>
<dbReference type="Gene3D" id="2.130.10.10">
    <property type="entry name" value="YVTN repeat-like/Quinoprotein amine dehydrogenase"/>
    <property type="match status" value="1"/>
</dbReference>
<reference evidence="3 4" key="1">
    <citation type="submission" date="2022-03" db="EMBL/GenBank/DDBJ databases">
        <title>Genome data of Colletotrichum spp.</title>
        <authorList>
            <person name="Utami Y.D."/>
            <person name="Hiruma K."/>
        </authorList>
    </citation>
    <scope>NUCLEOTIDE SEQUENCE [LARGE SCALE GENOMIC DNA]</scope>
    <source>
        <strain evidence="3 4">MAFF 239500</strain>
    </source>
</reference>
<dbReference type="AlphaFoldDB" id="A0AA37LBR1"/>
<dbReference type="GeneID" id="73326540"/>